<dbReference type="Pfam" id="PF04264">
    <property type="entry name" value="YceI"/>
    <property type="match status" value="1"/>
</dbReference>
<gene>
    <name evidence="3" type="ORF">JKA74_09595</name>
</gene>
<reference evidence="3" key="1">
    <citation type="submission" date="2021-01" db="EMBL/GenBank/DDBJ databases">
        <title>Marivirga aurantiaca sp. nov., isolated from intertidal surface sediments.</title>
        <authorList>
            <person name="Zhang M."/>
        </authorList>
    </citation>
    <scope>NUCLEOTIDE SEQUENCE</scope>
    <source>
        <strain evidence="3">S37H4</strain>
    </source>
</reference>
<name>A0A934WY32_9BACT</name>
<keyword evidence="4" id="KW-1185">Reference proteome</keyword>
<feature type="domain" description="Lipid/polyisoprenoid-binding YceI-like" evidence="2">
    <location>
        <begin position="25"/>
        <end position="194"/>
    </location>
</feature>
<organism evidence="3 4">
    <name type="scientific">Marivirga aurantiaca</name>
    <dbReference type="NCBI Taxonomy" id="2802615"/>
    <lineage>
        <taxon>Bacteria</taxon>
        <taxon>Pseudomonadati</taxon>
        <taxon>Bacteroidota</taxon>
        <taxon>Cytophagia</taxon>
        <taxon>Cytophagales</taxon>
        <taxon>Marivirgaceae</taxon>
        <taxon>Marivirga</taxon>
    </lineage>
</organism>
<dbReference type="AlphaFoldDB" id="A0A934WY32"/>
<dbReference type="EMBL" id="JAEQBW010000003">
    <property type="protein sequence ID" value="MBK6265293.1"/>
    <property type="molecule type" value="Genomic_DNA"/>
</dbReference>
<feature type="chain" id="PRO_5037505854" evidence="1">
    <location>
        <begin position="18"/>
        <end position="196"/>
    </location>
</feature>
<evidence type="ECO:0000313" key="3">
    <source>
        <dbReference type="EMBL" id="MBK6265293.1"/>
    </source>
</evidence>
<comment type="caution">
    <text evidence="3">The sequence shown here is derived from an EMBL/GenBank/DDBJ whole genome shotgun (WGS) entry which is preliminary data.</text>
</comment>
<dbReference type="PANTHER" id="PTHR34406">
    <property type="entry name" value="PROTEIN YCEI"/>
    <property type="match status" value="1"/>
</dbReference>
<evidence type="ECO:0000256" key="1">
    <source>
        <dbReference type="SAM" id="SignalP"/>
    </source>
</evidence>
<dbReference type="Gene3D" id="2.40.128.110">
    <property type="entry name" value="Lipid/polyisoprenoid-binding, YceI-like"/>
    <property type="match status" value="1"/>
</dbReference>
<dbReference type="PANTHER" id="PTHR34406:SF1">
    <property type="entry name" value="PROTEIN YCEI"/>
    <property type="match status" value="1"/>
</dbReference>
<keyword evidence="1" id="KW-0732">Signal</keyword>
<proteinExistence type="predicted"/>
<dbReference type="InterPro" id="IPR036761">
    <property type="entry name" value="TTHA0802/YceI-like_sf"/>
</dbReference>
<dbReference type="Proteomes" id="UP000611723">
    <property type="component" value="Unassembled WGS sequence"/>
</dbReference>
<protein>
    <submittedName>
        <fullName evidence="3">YceI family protein</fullName>
    </submittedName>
</protein>
<dbReference type="RefSeq" id="WP_201430964.1">
    <property type="nucleotide sequence ID" value="NZ_JAEQBW010000003.1"/>
</dbReference>
<dbReference type="InterPro" id="IPR007372">
    <property type="entry name" value="Lipid/polyisoprenoid-bd_YceI"/>
</dbReference>
<evidence type="ECO:0000313" key="4">
    <source>
        <dbReference type="Proteomes" id="UP000611723"/>
    </source>
</evidence>
<evidence type="ECO:0000259" key="2">
    <source>
        <dbReference type="SMART" id="SM00867"/>
    </source>
</evidence>
<sequence length="196" mass="21213">MKSKILSIALAALVVAAAFTFVGKEVKVDTKTSEIAWVGKKVTGQHNGTVAIKGGALEVENGVIKGGEFTIDMTTINVLDLEGEYKGKLEGHLRSDDFFSVEKHPTATFKITSVNESEQKDATHFISGDLTIKGITNKITFPANVTLNGDKVNAKATFALDRTKWNVRYGSGSFFDGLGDKMIYDDFELSVNLSSL</sequence>
<dbReference type="SMART" id="SM00867">
    <property type="entry name" value="YceI"/>
    <property type="match status" value="1"/>
</dbReference>
<accession>A0A934WY32</accession>
<dbReference type="SUPFAM" id="SSF101874">
    <property type="entry name" value="YceI-like"/>
    <property type="match status" value="1"/>
</dbReference>
<feature type="signal peptide" evidence="1">
    <location>
        <begin position="1"/>
        <end position="17"/>
    </location>
</feature>